<dbReference type="InterPro" id="IPR009910">
    <property type="entry name" value="DUF1450"/>
</dbReference>
<dbReference type="Pfam" id="PF07293">
    <property type="entry name" value="DUF1450"/>
    <property type="match status" value="1"/>
</dbReference>
<accession>A0A9D1PQ20</accession>
<sequence length="81" mass="8864">MGIVVVDVCSVNPIMTLDIETIIESEYPEVAVIVNSCLSFCGLCANSPYAQVNGKLVHGKTAEQCLNNIRTQIEKELEMYA</sequence>
<name>A0A9D1PQ20_9BACI</name>
<protein>
    <submittedName>
        <fullName evidence="1">YuzB family protein</fullName>
    </submittedName>
</protein>
<reference evidence="1" key="1">
    <citation type="journal article" date="2021" name="PeerJ">
        <title>Extensive microbial diversity within the chicken gut microbiome revealed by metagenomics and culture.</title>
        <authorList>
            <person name="Gilroy R."/>
            <person name="Ravi A."/>
            <person name="Getino M."/>
            <person name="Pursley I."/>
            <person name="Horton D.L."/>
            <person name="Alikhan N.F."/>
            <person name="Baker D."/>
            <person name="Gharbi K."/>
            <person name="Hall N."/>
            <person name="Watson M."/>
            <person name="Adriaenssens E.M."/>
            <person name="Foster-Nyarko E."/>
            <person name="Jarju S."/>
            <person name="Secka A."/>
            <person name="Antonio M."/>
            <person name="Oren A."/>
            <person name="Chaudhuri R.R."/>
            <person name="La Ragione R."/>
            <person name="Hildebrand F."/>
            <person name="Pallen M.J."/>
        </authorList>
    </citation>
    <scope>NUCLEOTIDE SEQUENCE</scope>
    <source>
        <strain evidence="1">CHK169-2315</strain>
    </source>
</reference>
<gene>
    <name evidence="1" type="ORF">H9895_12360</name>
</gene>
<reference evidence="1" key="2">
    <citation type="submission" date="2021-04" db="EMBL/GenBank/DDBJ databases">
        <authorList>
            <person name="Gilroy R."/>
        </authorList>
    </citation>
    <scope>NUCLEOTIDE SEQUENCE</scope>
    <source>
        <strain evidence="1">CHK169-2315</strain>
    </source>
</reference>
<dbReference type="EMBL" id="DXHX01000174">
    <property type="protein sequence ID" value="HIV75861.1"/>
    <property type="molecule type" value="Genomic_DNA"/>
</dbReference>
<evidence type="ECO:0000313" key="2">
    <source>
        <dbReference type="Proteomes" id="UP000823937"/>
    </source>
</evidence>
<comment type="caution">
    <text evidence="1">The sequence shown here is derived from an EMBL/GenBank/DDBJ whole genome shotgun (WGS) entry which is preliminary data.</text>
</comment>
<dbReference type="Proteomes" id="UP000823937">
    <property type="component" value="Unassembled WGS sequence"/>
</dbReference>
<proteinExistence type="predicted"/>
<organism evidence="1 2">
    <name type="scientific">Candidatus Pseudogracilibacillus intestinigallinarum</name>
    <dbReference type="NCBI Taxonomy" id="2838742"/>
    <lineage>
        <taxon>Bacteria</taxon>
        <taxon>Bacillati</taxon>
        <taxon>Bacillota</taxon>
        <taxon>Bacilli</taxon>
        <taxon>Bacillales</taxon>
        <taxon>Bacillaceae</taxon>
        <taxon>Pseudogracilibacillus</taxon>
    </lineage>
</organism>
<evidence type="ECO:0000313" key="1">
    <source>
        <dbReference type="EMBL" id="HIV75861.1"/>
    </source>
</evidence>
<dbReference type="AlphaFoldDB" id="A0A9D1PQ20"/>